<accession>A0A381QGW0</accession>
<dbReference type="InterPro" id="IPR014051">
    <property type="entry name" value="Phosphoesterase_HXTX"/>
</dbReference>
<feature type="domain" description="Phosphoesterase HXTX" evidence="2">
    <location>
        <begin position="97"/>
        <end position="172"/>
    </location>
</feature>
<dbReference type="PANTHER" id="PTHR35561:SF1">
    <property type="entry name" value="RNA 2',3'-CYCLIC PHOSPHODIESTERASE"/>
    <property type="match status" value="1"/>
</dbReference>
<evidence type="ECO:0000256" key="1">
    <source>
        <dbReference type="ARBA" id="ARBA00022801"/>
    </source>
</evidence>
<gene>
    <name evidence="3" type="ORF">METZ01_LOCUS29757</name>
</gene>
<reference evidence="3" key="1">
    <citation type="submission" date="2018-05" db="EMBL/GenBank/DDBJ databases">
        <authorList>
            <person name="Lanie J.A."/>
            <person name="Ng W.-L."/>
            <person name="Kazmierczak K.M."/>
            <person name="Andrzejewski T.M."/>
            <person name="Davidsen T.M."/>
            <person name="Wayne K.J."/>
            <person name="Tettelin H."/>
            <person name="Glass J.I."/>
            <person name="Rusch D."/>
            <person name="Podicherti R."/>
            <person name="Tsui H.-C.T."/>
            <person name="Winkler M.E."/>
        </authorList>
    </citation>
    <scope>NUCLEOTIDE SEQUENCE</scope>
</reference>
<evidence type="ECO:0000259" key="2">
    <source>
        <dbReference type="Pfam" id="PF02834"/>
    </source>
</evidence>
<organism evidence="3">
    <name type="scientific">marine metagenome</name>
    <dbReference type="NCBI Taxonomy" id="408172"/>
    <lineage>
        <taxon>unclassified sequences</taxon>
        <taxon>metagenomes</taxon>
        <taxon>ecological metagenomes</taxon>
    </lineage>
</organism>
<dbReference type="GO" id="GO:0008664">
    <property type="term" value="F:RNA 2',3'-cyclic 3'-phosphodiesterase activity"/>
    <property type="evidence" value="ECO:0007669"/>
    <property type="project" value="InterPro"/>
</dbReference>
<dbReference type="InterPro" id="IPR009097">
    <property type="entry name" value="Cyclic_Pdiesterase"/>
</dbReference>
<sequence length="187" mass="21114">MRLFVALNLPKKERDRIYRASRILRDCELPVRWKEPEHYHVTLKFLGEVTEDRLEGVQDALNQVASTTGRLDLAVEGFGAFPTIRRPQVIWVGVEPSPALRCLKQDVEWALMGCGFERETRAFHPHLTLGRADAQDGAGVFRGLDDKAANLAYQGQIMVRKLDLMRSHLSKGGAPKYSLKHSTSFEG</sequence>
<protein>
    <recommendedName>
        <fullName evidence="2">Phosphoesterase HXTX domain-containing protein</fullName>
    </recommendedName>
</protein>
<dbReference type="Pfam" id="PF02834">
    <property type="entry name" value="LigT_PEase"/>
    <property type="match status" value="2"/>
</dbReference>
<dbReference type="AlphaFoldDB" id="A0A381QGW0"/>
<name>A0A381QGW0_9ZZZZ</name>
<dbReference type="EMBL" id="UINC01001295">
    <property type="protein sequence ID" value="SUZ76903.1"/>
    <property type="molecule type" value="Genomic_DNA"/>
</dbReference>
<dbReference type="HAMAP" id="MF_01940">
    <property type="entry name" value="RNA_CPDase"/>
    <property type="match status" value="1"/>
</dbReference>
<keyword evidence="1" id="KW-0378">Hydrolase</keyword>
<dbReference type="Gene3D" id="3.90.1140.10">
    <property type="entry name" value="Cyclic phosphodiesterase"/>
    <property type="match status" value="1"/>
</dbReference>
<proteinExistence type="inferred from homology"/>
<evidence type="ECO:0000313" key="3">
    <source>
        <dbReference type="EMBL" id="SUZ76903.1"/>
    </source>
</evidence>
<dbReference type="NCBIfam" id="TIGR02258">
    <property type="entry name" value="2_5_ligase"/>
    <property type="match status" value="1"/>
</dbReference>
<dbReference type="PANTHER" id="PTHR35561">
    <property type="entry name" value="RNA 2',3'-CYCLIC PHOSPHODIESTERASE"/>
    <property type="match status" value="1"/>
</dbReference>
<feature type="domain" description="Phosphoesterase HXTX" evidence="2">
    <location>
        <begin position="9"/>
        <end position="91"/>
    </location>
</feature>
<dbReference type="InterPro" id="IPR004175">
    <property type="entry name" value="RNA_CPDase"/>
</dbReference>
<dbReference type="GO" id="GO:0004113">
    <property type="term" value="F:2',3'-cyclic-nucleotide 3'-phosphodiesterase activity"/>
    <property type="evidence" value="ECO:0007669"/>
    <property type="project" value="InterPro"/>
</dbReference>
<dbReference type="SUPFAM" id="SSF55144">
    <property type="entry name" value="LigT-like"/>
    <property type="match status" value="1"/>
</dbReference>